<accession>A0ACC3BU83</accession>
<reference evidence="1" key="1">
    <citation type="submission" date="2019-11" db="EMBL/GenBank/DDBJ databases">
        <title>Nori genome reveals adaptations in red seaweeds to the harsh intertidal environment.</title>
        <authorList>
            <person name="Wang D."/>
            <person name="Mao Y."/>
        </authorList>
    </citation>
    <scope>NUCLEOTIDE SEQUENCE</scope>
    <source>
        <tissue evidence="1">Gametophyte</tissue>
    </source>
</reference>
<sequence length="985" mass="101037">MRALAAAHPHVVRLYAAQDAFGLPSVGSCDESVAAGGPAQPAPCRVWVMDIGRAAGAPSLLQAVSRSAARGSGAADAAADAARPAVLISGAVHGDEVVGPNAAMAFAELLAGAVSPIGSDAASASSSTDPVLRAWLLRLLDTRSVTVIPMTNAVGYATGVRGEDQSPPGGPPSAPLDPNRDFAFDVAAPSCMRTVAGRVLNELFRARLYTLLLTFHGGTNVLGYEWGNSTNRCVTYLIETAQEKMPPETTLGKVGGVRQLLGGGDGDGHVPRNVRLMVAGVDGVGVSVDVVAVGGVAVEPAASLWPTAKSSATDDTGTTVEFYVGGAHTVDAASLHVSTAAGASHPLVTAIGPVTGKGDMTGTPEGVWDGHALTPPPDAAGDGGDTGHGTEPTAAARGWGTALTVGAAAAATAAVLGALAWCTWRRWQRRAAARGWVPLPGEGGRAAANGMELGEVADSDDEFDAGGWEAPGGGGAAVGGRVDSRFGVGSKTINGLTGGTARPTRAAAGPAKGAAVKVVKGARDVHPASMAIRRDVFGAVEDVFRRHGAVAIDTPVFELRETLLNKYGEDSKLIYDLADQGGEVLSLRYDLTVPFARYMATYKLSNLKRYHIGKVYRRDQPAMARGRYREFHQCDFDIAGAYAPMVADAEVVTVLVELLGALAAPSPVHAAIFSRFTIKLNHRGLLDAIFSVCGVPEELLRPVCSAVDKLDKLPWAKVRAEMVDVKGLDPDVADKVGAYVTRPSSTLPALIAELRTDGALCAAGAAAALDDLNLLATYLTAMGSLGPVALDLSLARGLDYYTGLIYEAVLTSSKGSSLGSVAAGGRYDTLVGSFSSTPVPCVGCSLGIERALALFEKASLEVGGVRENATQVVVATVGKGMLVERMKVASELWAAGIATEFGYAETVKVNKAVAGADRAGVPLVVILGEEEVGRGVVQMKVLKQRKQEEVPREGMVAAVREALAGLTANGAAEGADAPAGTGASS</sequence>
<comment type="caution">
    <text evidence="1">The sequence shown here is derived from an EMBL/GenBank/DDBJ whole genome shotgun (WGS) entry which is preliminary data.</text>
</comment>
<evidence type="ECO:0000313" key="2">
    <source>
        <dbReference type="Proteomes" id="UP000798662"/>
    </source>
</evidence>
<proteinExistence type="predicted"/>
<keyword evidence="2" id="KW-1185">Reference proteome</keyword>
<gene>
    <name evidence="1" type="ORF">I4F81_004184</name>
</gene>
<dbReference type="Proteomes" id="UP000798662">
    <property type="component" value="Chromosome 1"/>
</dbReference>
<organism evidence="1 2">
    <name type="scientific">Pyropia yezoensis</name>
    <name type="common">Susabi-nori</name>
    <name type="synonym">Porphyra yezoensis</name>
    <dbReference type="NCBI Taxonomy" id="2788"/>
    <lineage>
        <taxon>Eukaryota</taxon>
        <taxon>Rhodophyta</taxon>
        <taxon>Bangiophyceae</taxon>
        <taxon>Bangiales</taxon>
        <taxon>Bangiaceae</taxon>
        <taxon>Pyropia</taxon>
    </lineage>
</organism>
<name>A0ACC3BU83_PYRYE</name>
<protein>
    <submittedName>
        <fullName evidence="1">Uncharacterized protein</fullName>
    </submittedName>
</protein>
<dbReference type="EMBL" id="CM020618">
    <property type="protein sequence ID" value="KAK1861601.1"/>
    <property type="molecule type" value="Genomic_DNA"/>
</dbReference>
<evidence type="ECO:0000313" key="1">
    <source>
        <dbReference type="EMBL" id="KAK1861601.1"/>
    </source>
</evidence>